<dbReference type="InterPro" id="IPR044976">
    <property type="entry name" value="FIPS5/FIPS3-like"/>
</dbReference>
<sequence length="1156" mass="133328">MEEFDDDDFRDLYADVEVQAFSAINFMHESTQVSSGNEGLSDNVAEKEQMDCETCVAENIRNNDNVTGTENRENIGEREWDSRGEIEDDLNIVLNDDGGEENYDRINNYYNEFGVWSVRKNEREQQIDEEKNGNRKDLSGQGQRHGSPETGKDPNSHQQRKDKYQDQVMMAKRTAVHKLPMHMKDFEGGSEHEEIAQASLTKNAQSRPKQRVSPAPKIYNRDQLLELANGRSVRAEDNMGRHLQDLKEDYLNSSTKTIDRTVSQMHETCENGGIVMEDDTGLLRFSRAIGDEHPNLEENDAGRGKTTYKRYSRCIPACDPASLDLDKYGSVQISDSEEDNHYDTSVCESDGISHAMETSDSTNKSYARNVSDTTPSTADSESSDSGQSQCVPSLSPSHCAGLSDNELEKSCKHSKKPLPNPVSKLKKSATCDYHPTEDPKTRNIIANPRHNRYFRSKVPIRKDLMTHRRSDDPSKLKTHLNAEDGFHVSDAEGIYDLHRSTVSYDKQSCRLDNFDSNAKKDKFYCRRSENFSTYFDVVFPDYQFGPAYMKNLYWNIHPSFGYESGWYDSRDMNEKQTLIKGKQSKVDSEAVDQDRHYGRKRSVQDIDAHGFDESSHFIPNFSAYIENGGCTQLNRKGDVMQVNRRIKRDEFIPVYNYNNNFVHGKHKRYMPIGDRDTDHLEYKYDRNLPYNRRKIKSPGRRGKWRRDSPLNGFDNSWCTPYKEPQAPRGGRYQGAAGPKSGVPETHGRHMRCSQTERFIESGRSGSYNNTFETAGDILDLQGQDHFVRRRRYQQSIHAFDTNESIKNNHHDEDHFFRRRHHQQSEVLDWNEEEYTSRQQDDAMFHSKGPKYPFERISKHKNFDATQGSDCLVKIIDKRQVDTRRYELKSQFDQRSNFIHPENCWQTHPRCRDSVDSHLFVGRKLSRRSSGAGHTMYYDRHDYMDWYSDPEQETPTGLNVSGSEKPALAKTEKTDTNLGDKSWKKFPVAQQKKNLDIEEGQIISDEINEISVEREITSELMTQVDCTEHTGTASNGNTVVGEINDLRIQETIAKMEKRRERFKDPITSKKDAEKTSQHLVELEFETAANGNTVVGGIDDLRIQEIIAKMHKRQQRFNVPITFNKDAEKTSKHSVELDGETAETWLKKPTRKRKWVGN</sequence>
<keyword evidence="3" id="KW-1185">Reference proteome</keyword>
<feature type="region of interest" description="Disordered" evidence="1">
    <location>
        <begin position="951"/>
        <end position="975"/>
    </location>
</feature>
<dbReference type="GO" id="GO:0006397">
    <property type="term" value="P:mRNA processing"/>
    <property type="evidence" value="ECO:0007669"/>
    <property type="project" value="InterPro"/>
</dbReference>
<evidence type="ECO:0000256" key="1">
    <source>
        <dbReference type="SAM" id="MobiDB-lite"/>
    </source>
</evidence>
<dbReference type="PANTHER" id="PTHR36884:SF4">
    <property type="entry name" value="FIP1[III]-LIKE PROTEIN"/>
    <property type="match status" value="1"/>
</dbReference>
<name>A0AAD2DPU8_9LAMI</name>
<feature type="region of interest" description="Disordered" evidence="1">
    <location>
        <begin position="124"/>
        <end position="164"/>
    </location>
</feature>
<evidence type="ECO:0000313" key="3">
    <source>
        <dbReference type="Proteomes" id="UP000834106"/>
    </source>
</evidence>
<organism evidence="2 3">
    <name type="scientific">Fraxinus pennsylvanica</name>
    <dbReference type="NCBI Taxonomy" id="56036"/>
    <lineage>
        <taxon>Eukaryota</taxon>
        <taxon>Viridiplantae</taxon>
        <taxon>Streptophyta</taxon>
        <taxon>Embryophyta</taxon>
        <taxon>Tracheophyta</taxon>
        <taxon>Spermatophyta</taxon>
        <taxon>Magnoliopsida</taxon>
        <taxon>eudicotyledons</taxon>
        <taxon>Gunneridae</taxon>
        <taxon>Pentapetalae</taxon>
        <taxon>asterids</taxon>
        <taxon>lamiids</taxon>
        <taxon>Lamiales</taxon>
        <taxon>Oleaceae</taxon>
        <taxon>Oleeae</taxon>
        <taxon>Fraxinus</taxon>
    </lineage>
</organism>
<feature type="region of interest" description="Disordered" evidence="1">
    <location>
        <begin position="715"/>
        <end position="751"/>
    </location>
</feature>
<gene>
    <name evidence="2" type="ORF">FPE_LOCUS10027</name>
</gene>
<feature type="compositionally biased region" description="Basic and acidic residues" evidence="1">
    <location>
        <begin position="146"/>
        <end position="164"/>
    </location>
</feature>
<reference evidence="2" key="1">
    <citation type="submission" date="2023-05" db="EMBL/GenBank/DDBJ databases">
        <authorList>
            <person name="Huff M."/>
        </authorList>
    </citation>
    <scope>NUCLEOTIDE SEQUENCE</scope>
</reference>
<protein>
    <submittedName>
        <fullName evidence="2">Uncharacterized protein</fullName>
    </submittedName>
</protein>
<proteinExistence type="predicted"/>
<feature type="compositionally biased region" description="Basic and acidic residues" evidence="1">
    <location>
        <begin position="124"/>
        <end position="138"/>
    </location>
</feature>
<feature type="compositionally biased region" description="Polar residues" evidence="1">
    <location>
        <begin position="356"/>
        <end position="396"/>
    </location>
</feature>
<dbReference type="AlphaFoldDB" id="A0AAD2DPU8"/>
<feature type="compositionally biased region" description="Polar residues" evidence="1">
    <location>
        <begin position="952"/>
        <end position="961"/>
    </location>
</feature>
<feature type="region of interest" description="Disordered" evidence="1">
    <location>
        <begin position="410"/>
        <end position="442"/>
    </location>
</feature>
<dbReference type="EMBL" id="OU503041">
    <property type="protein sequence ID" value="CAI9762597.1"/>
    <property type="molecule type" value="Genomic_DNA"/>
</dbReference>
<dbReference type="Proteomes" id="UP000834106">
    <property type="component" value="Chromosome 6"/>
</dbReference>
<dbReference type="PANTHER" id="PTHR36884">
    <property type="entry name" value="FIP1[III]-LIKE PROTEIN"/>
    <property type="match status" value="1"/>
</dbReference>
<evidence type="ECO:0000313" key="2">
    <source>
        <dbReference type="EMBL" id="CAI9762597.1"/>
    </source>
</evidence>
<accession>A0AAD2DPU8</accession>
<feature type="region of interest" description="Disordered" evidence="1">
    <location>
        <begin position="355"/>
        <end position="397"/>
    </location>
</feature>